<protein>
    <submittedName>
        <fullName evidence="2">Uncharacterized protein</fullName>
    </submittedName>
</protein>
<organism evidence="2 3">
    <name type="scientific">Dentipellis fragilis</name>
    <dbReference type="NCBI Taxonomy" id="205917"/>
    <lineage>
        <taxon>Eukaryota</taxon>
        <taxon>Fungi</taxon>
        <taxon>Dikarya</taxon>
        <taxon>Basidiomycota</taxon>
        <taxon>Agaricomycotina</taxon>
        <taxon>Agaricomycetes</taxon>
        <taxon>Russulales</taxon>
        <taxon>Hericiaceae</taxon>
        <taxon>Dentipellis</taxon>
    </lineage>
</organism>
<evidence type="ECO:0000313" key="3">
    <source>
        <dbReference type="Proteomes" id="UP000298327"/>
    </source>
</evidence>
<dbReference type="OrthoDB" id="10442501at2759"/>
<name>A0A4Y9Z5S3_9AGAM</name>
<keyword evidence="3" id="KW-1185">Reference proteome</keyword>
<dbReference type="Proteomes" id="UP000298327">
    <property type="component" value="Unassembled WGS sequence"/>
</dbReference>
<evidence type="ECO:0000256" key="1">
    <source>
        <dbReference type="SAM" id="MobiDB-lite"/>
    </source>
</evidence>
<comment type="caution">
    <text evidence="2">The sequence shown here is derived from an EMBL/GenBank/DDBJ whole genome shotgun (WGS) entry which is preliminary data.</text>
</comment>
<reference evidence="2 3" key="1">
    <citation type="submission" date="2019-02" db="EMBL/GenBank/DDBJ databases">
        <title>Genome sequencing of the rare red list fungi Dentipellis fragilis.</title>
        <authorList>
            <person name="Buettner E."/>
            <person name="Kellner H."/>
        </authorList>
    </citation>
    <scope>NUCLEOTIDE SEQUENCE [LARGE SCALE GENOMIC DNA]</scope>
    <source>
        <strain evidence="2 3">DSM 105465</strain>
    </source>
</reference>
<sequence length="134" mass="15203">MSSRHAPSGICVPQSRNTQIVQVEQGSQSQSSDAFSGIGRTPQYWYPPYSYRFHILKAERNAIVEQRKAVEKQFHDGLINIHQLTVLEEHWTALLHAKSKEIQDEEGEGPASREEFTRAGGTLTSRPQRLSSRK</sequence>
<dbReference type="EMBL" id="SEOQ01000115">
    <property type="protein sequence ID" value="TFY70216.1"/>
    <property type="molecule type" value="Genomic_DNA"/>
</dbReference>
<evidence type="ECO:0000313" key="2">
    <source>
        <dbReference type="EMBL" id="TFY70216.1"/>
    </source>
</evidence>
<dbReference type="AlphaFoldDB" id="A0A4Y9Z5S3"/>
<feature type="region of interest" description="Disordered" evidence="1">
    <location>
        <begin position="101"/>
        <end position="134"/>
    </location>
</feature>
<accession>A0A4Y9Z5S3</accession>
<gene>
    <name evidence="2" type="ORF">EVG20_g2785</name>
</gene>
<proteinExistence type="predicted"/>
<feature type="compositionally biased region" description="Polar residues" evidence="1">
    <location>
        <begin position="122"/>
        <end position="134"/>
    </location>
</feature>